<feature type="domain" description="MYND-type" evidence="5">
    <location>
        <begin position="20"/>
        <end position="62"/>
    </location>
</feature>
<evidence type="ECO:0000256" key="4">
    <source>
        <dbReference type="PROSITE-ProRule" id="PRU00134"/>
    </source>
</evidence>
<keyword evidence="7" id="KW-1185">Reference proteome</keyword>
<dbReference type="GO" id="GO:0008270">
    <property type="term" value="F:zinc ion binding"/>
    <property type="evidence" value="ECO:0007669"/>
    <property type="project" value="UniProtKB-KW"/>
</dbReference>
<dbReference type="AlphaFoldDB" id="A0A067Q0R5"/>
<dbReference type="OrthoDB" id="9922773at2759"/>
<gene>
    <name evidence="6" type="ORF">JAAARDRAFT_56703</name>
</gene>
<dbReference type="EMBL" id="KL197715">
    <property type="protein sequence ID" value="KDQ59735.1"/>
    <property type="molecule type" value="Genomic_DNA"/>
</dbReference>
<keyword evidence="1" id="KW-0479">Metal-binding</keyword>
<dbReference type="Proteomes" id="UP000027265">
    <property type="component" value="Unassembled WGS sequence"/>
</dbReference>
<keyword evidence="2 4" id="KW-0863">Zinc-finger</keyword>
<organism evidence="6 7">
    <name type="scientific">Jaapia argillacea MUCL 33604</name>
    <dbReference type="NCBI Taxonomy" id="933084"/>
    <lineage>
        <taxon>Eukaryota</taxon>
        <taxon>Fungi</taxon>
        <taxon>Dikarya</taxon>
        <taxon>Basidiomycota</taxon>
        <taxon>Agaricomycotina</taxon>
        <taxon>Agaricomycetes</taxon>
        <taxon>Agaricomycetidae</taxon>
        <taxon>Jaapiales</taxon>
        <taxon>Jaapiaceae</taxon>
        <taxon>Jaapia</taxon>
    </lineage>
</organism>
<keyword evidence="3" id="KW-0862">Zinc</keyword>
<dbReference type="Pfam" id="PF01753">
    <property type="entry name" value="zf-MYND"/>
    <property type="match status" value="1"/>
</dbReference>
<evidence type="ECO:0000256" key="3">
    <source>
        <dbReference type="ARBA" id="ARBA00022833"/>
    </source>
</evidence>
<dbReference type="HOGENOM" id="CLU_2333890_0_0_1"/>
<evidence type="ECO:0000313" key="7">
    <source>
        <dbReference type="Proteomes" id="UP000027265"/>
    </source>
</evidence>
<evidence type="ECO:0000256" key="2">
    <source>
        <dbReference type="ARBA" id="ARBA00022771"/>
    </source>
</evidence>
<dbReference type="InterPro" id="IPR002893">
    <property type="entry name" value="Znf_MYND"/>
</dbReference>
<proteinExistence type="predicted"/>
<evidence type="ECO:0000259" key="5">
    <source>
        <dbReference type="PROSITE" id="PS50865"/>
    </source>
</evidence>
<sequence>MERNAKLGSTLGPLDRTCEGEGCGRMVGREVESLSTCAACKMAFYCSHQCQRASWGAHKEVCGTWDQLEQGLPSAAAIRQFILDPVVQEVFLSVFCDD</sequence>
<evidence type="ECO:0000313" key="6">
    <source>
        <dbReference type="EMBL" id="KDQ59735.1"/>
    </source>
</evidence>
<name>A0A067Q0R5_9AGAM</name>
<accession>A0A067Q0R5</accession>
<reference evidence="7" key="1">
    <citation type="journal article" date="2014" name="Proc. Natl. Acad. Sci. U.S.A.">
        <title>Extensive sampling of basidiomycete genomes demonstrates inadequacy of the white-rot/brown-rot paradigm for wood decay fungi.</title>
        <authorList>
            <person name="Riley R."/>
            <person name="Salamov A.A."/>
            <person name="Brown D.W."/>
            <person name="Nagy L.G."/>
            <person name="Floudas D."/>
            <person name="Held B.W."/>
            <person name="Levasseur A."/>
            <person name="Lombard V."/>
            <person name="Morin E."/>
            <person name="Otillar R."/>
            <person name="Lindquist E.A."/>
            <person name="Sun H."/>
            <person name="LaButti K.M."/>
            <person name="Schmutz J."/>
            <person name="Jabbour D."/>
            <person name="Luo H."/>
            <person name="Baker S.E."/>
            <person name="Pisabarro A.G."/>
            <person name="Walton J.D."/>
            <person name="Blanchette R.A."/>
            <person name="Henrissat B."/>
            <person name="Martin F."/>
            <person name="Cullen D."/>
            <person name="Hibbett D.S."/>
            <person name="Grigoriev I.V."/>
        </authorList>
    </citation>
    <scope>NUCLEOTIDE SEQUENCE [LARGE SCALE GENOMIC DNA]</scope>
    <source>
        <strain evidence="7">MUCL 33604</strain>
    </source>
</reference>
<dbReference type="Gene3D" id="6.10.140.2220">
    <property type="match status" value="1"/>
</dbReference>
<evidence type="ECO:0000256" key="1">
    <source>
        <dbReference type="ARBA" id="ARBA00022723"/>
    </source>
</evidence>
<protein>
    <recommendedName>
        <fullName evidence="5">MYND-type domain-containing protein</fullName>
    </recommendedName>
</protein>
<dbReference type="InParanoid" id="A0A067Q0R5"/>
<dbReference type="PROSITE" id="PS50865">
    <property type="entry name" value="ZF_MYND_2"/>
    <property type="match status" value="1"/>
</dbReference>
<dbReference type="SUPFAM" id="SSF144232">
    <property type="entry name" value="HIT/MYND zinc finger-like"/>
    <property type="match status" value="1"/>
</dbReference>